<reference evidence="1" key="1">
    <citation type="submission" date="2021-01" db="EMBL/GenBank/DDBJ databases">
        <authorList>
            <consortium name="Genoscope - CEA"/>
            <person name="William W."/>
        </authorList>
    </citation>
    <scope>NUCLEOTIDE SEQUENCE</scope>
</reference>
<name>A0A8S1UYC9_PAROT</name>
<dbReference type="AlphaFoldDB" id="A0A8S1UYC9"/>
<protein>
    <submittedName>
        <fullName evidence="1">Uncharacterized protein</fullName>
    </submittedName>
</protein>
<evidence type="ECO:0000313" key="2">
    <source>
        <dbReference type="Proteomes" id="UP000683925"/>
    </source>
</evidence>
<proteinExistence type="predicted"/>
<organism evidence="1 2">
    <name type="scientific">Paramecium octaurelia</name>
    <dbReference type="NCBI Taxonomy" id="43137"/>
    <lineage>
        <taxon>Eukaryota</taxon>
        <taxon>Sar</taxon>
        <taxon>Alveolata</taxon>
        <taxon>Ciliophora</taxon>
        <taxon>Intramacronucleata</taxon>
        <taxon>Oligohymenophorea</taxon>
        <taxon>Peniculida</taxon>
        <taxon>Parameciidae</taxon>
        <taxon>Paramecium</taxon>
    </lineage>
</organism>
<dbReference type="EMBL" id="CAJJDP010000053">
    <property type="protein sequence ID" value="CAD8169504.1"/>
    <property type="molecule type" value="Genomic_DNA"/>
</dbReference>
<dbReference type="Proteomes" id="UP000683925">
    <property type="component" value="Unassembled WGS sequence"/>
</dbReference>
<sequence length="147" mass="17652">MDFSKHRQIITNFCGPNWQLGVIPLKYDKQYDNVEFREIQEEQNSIKNLWCLLITSKQQLQGDWRVRRILNQKASSAQDLYKLAYYYEIKSKLLIEQEYAWNGLNQLQLQQQSVKLSKLTLNEREKYIEIVKSYKIDPQISMKSRKS</sequence>
<comment type="caution">
    <text evidence="1">The sequence shown here is derived from an EMBL/GenBank/DDBJ whole genome shotgun (WGS) entry which is preliminary data.</text>
</comment>
<keyword evidence="2" id="KW-1185">Reference proteome</keyword>
<gene>
    <name evidence="1" type="ORF">POCTA_138.1.T0530279</name>
</gene>
<accession>A0A8S1UYC9</accession>
<evidence type="ECO:0000313" key="1">
    <source>
        <dbReference type="EMBL" id="CAD8169504.1"/>
    </source>
</evidence>